<evidence type="ECO:0000256" key="5">
    <source>
        <dbReference type="ARBA" id="ARBA00022692"/>
    </source>
</evidence>
<reference evidence="9" key="2">
    <citation type="submission" date="2021-04" db="EMBL/GenBank/DDBJ databases">
        <authorList>
            <person name="Gilroy R."/>
        </authorList>
    </citation>
    <scope>NUCLEOTIDE SEQUENCE</scope>
    <source>
        <strain evidence="9">ChiHcolR34-3080</strain>
    </source>
</reference>
<accession>A0A9D1QBB9</accession>
<protein>
    <submittedName>
        <fullName evidence="9">AI-2E family transporter</fullName>
    </submittedName>
</protein>
<dbReference type="AlphaFoldDB" id="A0A9D1QBB9"/>
<dbReference type="GO" id="GO:0055085">
    <property type="term" value="P:transmembrane transport"/>
    <property type="evidence" value="ECO:0007669"/>
    <property type="project" value="TreeGrafter"/>
</dbReference>
<evidence type="ECO:0000256" key="4">
    <source>
        <dbReference type="ARBA" id="ARBA00022475"/>
    </source>
</evidence>
<feature type="transmembrane region" description="Helical" evidence="8">
    <location>
        <begin position="301"/>
        <end position="319"/>
    </location>
</feature>
<evidence type="ECO:0000256" key="6">
    <source>
        <dbReference type="ARBA" id="ARBA00022989"/>
    </source>
</evidence>
<keyword evidence="5 8" id="KW-0812">Transmembrane</keyword>
<keyword evidence="3" id="KW-0813">Transport</keyword>
<proteinExistence type="inferred from homology"/>
<evidence type="ECO:0000313" key="10">
    <source>
        <dbReference type="Proteomes" id="UP000823933"/>
    </source>
</evidence>
<feature type="transmembrane region" description="Helical" evidence="8">
    <location>
        <begin position="331"/>
        <end position="364"/>
    </location>
</feature>
<keyword evidence="4" id="KW-1003">Cell membrane</keyword>
<organism evidence="9 10">
    <name type="scientific">Candidatus Faecalibacterium intestinigallinarum</name>
    <dbReference type="NCBI Taxonomy" id="2838581"/>
    <lineage>
        <taxon>Bacteria</taxon>
        <taxon>Bacillati</taxon>
        <taxon>Bacillota</taxon>
        <taxon>Clostridia</taxon>
        <taxon>Eubacteriales</taxon>
        <taxon>Oscillospiraceae</taxon>
        <taxon>Faecalibacterium</taxon>
    </lineage>
</organism>
<dbReference type="GO" id="GO:0005886">
    <property type="term" value="C:plasma membrane"/>
    <property type="evidence" value="ECO:0007669"/>
    <property type="project" value="UniProtKB-SubCell"/>
</dbReference>
<evidence type="ECO:0000313" key="9">
    <source>
        <dbReference type="EMBL" id="HIW09027.1"/>
    </source>
</evidence>
<feature type="transmembrane region" description="Helical" evidence="8">
    <location>
        <begin position="32"/>
        <end position="58"/>
    </location>
</feature>
<name>A0A9D1QBB9_9FIRM</name>
<evidence type="ECO:0000256" key="2">
    <source>
        <dbReference type="ARBA" id="ARBA00009773"/>
    </source>
</evidence>
<keyword evidence="6 8" id="KW-1133">Transmembrane helix</keyword>
<feature type="transmembrane region" description="Helical" evidence="8">
    <location>
        <begin position="79"/>
        <end position="104"/>
    </location>
</feature>
<feature type="transmembrane region" description="Helical" evidence="8">
    <location>
        <begin position="7"/>
        <end position="26"/>
    </location>
</feature>
<dbReference type="Pfam" id="PF01594">
    <property type="entry name" value="AI-2E_transport"/>
    <property type="match status" value="1"/>
</dbReference>
<dbReference type="EMBL" id="DXHQ01000078">
    <property type="protein sequence ID" value="HIW09027.1"/>
    <property type="molecule type" value="Genomic_DNA"/>
</dbReference>
<keyword evidence="7 8" id="KW-0472">Membrane</keyword>
<sequence length="402" mass="43604">MERQNQRFAAILVFGGIAFYFGLTHFNTVLHWLSGLVGLCTPAVIGGIIAFLLNVPMTAIENGLKKLLYRKHPEKAGKALRMVSLLLTFVCILVVVALAVLMLIPELRKSIMSVIAQIQESLPALMDYLYSMGIDTTWMEQQLAAIDFAAIDFKELAGQMLSGATSMLGTLVGAVSATISVLGNALFSTVIALYILIDKENLSRQCRKLLYAFVSPELGDKIWHVGTLIREVFGKFLGGQSIESCLLGFLMFIALSVFRIPYASLIAVLTAVCAFIPYIGAFLSCGIGVALILLVNPLQAVLCLVVYQVVQFIENQFIYPHVVGSSVGLEPLWTVIAVLVGGAAFGILGMIFFIPVMAVVYILLKETVNARIESQKAAAQAETMDALINQALEAEEKEDAEG</sequence>
<dbReference type="PANTHER" id="PTHR21716">
    <property type="entry name" value="TRANSMEMBRANE PROTEIN"/>
    <property type="match status" value="1"/>
</dbReference>
<dbReference type="Proteomes" id="UP000823933">
    <property type="component" value="Unassembled WGS sequence"/>
</dbReference>
<dbReference type="PANTHER" id="PTHR21716:SF53">
    <property type="entry name" value="PERMEASE PERM-RELATED"/>
    <property type="match status" value="1"/>
</dbReference>
<comment type="subcellular location">
    <subcellularLocation>
        <location evidence="1">Cell membrane</location>
        <topology evidence="1">Multi-pass membrane protein</topology>
    </subcellularLocation>
</comment>
<feature type="transmembrane region" description="Helical" evidence="8">
    <location>
        <begin position="245"/>
        <end position="269"/>
    </location>
</feature>
<dbReference type="InterPro" id="IPR002549">
    <property type="entry name" value="AI-2E-like"/>
</dbReference>
<evidence type="ECO:0000256" key="3">
    <source>
        <dbReference type="ARBA" id="ARBA00022448"/>
    </source>
</evidence>
<comment type="caution">
    <text evidence="9">The sequence shown here is derived from an EMBL/GenBank/DDBJ whole genome shotgun (WGS) entry which is preliminary data.</text>
</comment>
<evidence type="ECO:0000256" key="8">
    <source>
        <dbReference type="SAM" id="Phobius"/>
    </source>
</evidence>
<gene>
    <name evidence="9" type="ORF">H9890_06485</name>
</gene>
<reference evidence="9" key="1">
    <citation type="journal article" date="2021" name="PeerJ">
        <title>Extensive microbial diversity within the chicken gut microbiome revealed by metagenomics and culture.</title>
        <authorList>
            <person name="Gilroy R."/>
            <person name="Ravi A."/>
            <person name="Getino M."/>
            <person name="Pursley I."/>
            <person name="Horton D.L."/>
            <person name="Alikhan N.F."/>
            <person name="Baker D."/>
            <person name="Gharbi K."/>
            <person name="Hall N."/>
            <person name="Watson M."/>
            <person name="Adriaenssens E.M."/>
            <person name="Foster-Nyarko E."/>
            <person name="Jarju S."/>
            <person name="Secka A."/>
            <person name="Antonio M."/>
            <person name="Oren A."/>
            <person name="Chaudhuri R.R."/>
            <person name="La Ragione R."/>
            <person name="Hildebrand F."/>
            <person name="Pallen M.J."/>
        </authorList>
    </citation>
    <scope>NUCLEOTIDE SEQUENCE</scope>
    <source>
        <strain evidence="9">ChiHcolR34-3080</strain>
    </source>
</reference>
<comment type="similarity">
    <text evidence="2">Belongs to the autoinducer-2 exporter (AI-2E) (TC 2.A.86) family.</text>
</comment>
<evidence type="ECO:0000256" key="1">
    <source>
        <dbReference type="ARBA" id="ARBA00004651"/>
    </source>
</evidence>
<feature type="transmembrane region" description="Helical" evidence="8">
    <location>
        <begin position="171"/>
        <end position="197"/>
    </location>
</feature>
<evidence type="ECO:0000256" key="7">
    <source>
        <dbReference type="ARBA" id="ARBA00023136"/>
    </source>
</evidence>